<feature type="transmembrane region" description="Helical" evidence="1">
    <location>
        <begin position="68"/>
        <end position="88"/>
    </location>
</feature>
<evidence type="ECO:0000313" key="3">
    <source>
        <dbReference type="Proteomes" id="UP001614394"/>
    </source>
</evidence>
<keyword evidence="1" id="KW-1133">Transmembrane helix</keyword>
<feature type="transmembrane region" description="Helical" evidence="1">
    <location>
        <begin position="478"/>
        <end position="498"/>
    </location>
</feature>
<protein>
    <recommendedName>
        <fullName evidence="4">Integral membrane protein</fullName>
    </recommendedName>
</protein>
<name>A0ABW8CE25_9ACTN</name>
<feature type="transmembrane region" description="Helical" evidence="1">
    <location>
        <begin position="261"/>
        <end position="277"/>
    </location>
</feature>
<reference evidence="2 3" key="1">
    <citation type="submission" date="2024-10" db="EMBL/GenBank/DDBJ databases">
        <title>The Natural Products Discovery Center: Release of the First 8490 Sequenced Strains for Exploring Actinobacteria Biosynthetic Diversity.</title>
        <authorList>
            <person name="Kalkreuter E."/>
            <person name="Kautsar S.A."/>
            <person name="Yang D."/>
            <person name="Bader C.D."/>
            <person name="Teijaro C.N."/>
            <person name="Fluegel L."/>
            <person name="Davis C.M."/>
            <person name="Simpson J.R."/>
            <person name="Lauterbach L."/>
            <person name="Steele A.D."/>
            <person name="Gui C."/>
            <person name="Meng S."/>
            <person name="Li G."/>
            <person name="Viehrig K."/>
            <person name="Ye F."/>
            <person name="Su P."/>
            <person name="Kiefer A.F."/>
            <person name="Nichols A."/>
            <person name="Cepeda A.J."/>
            <person name="Yan W."/>
            <person name="Fan B."/>
            <person name="Jiang Y."/>
            <person name="Adhikari A."/>
            <person name="Zheng C.-J."/>
            <person name="Schuster L."/>
            <person name="Cowan T.M."/>
            <person name="Smanski M.J."/>
            <person name="Chevrette M.G."/>
            <person name="De Carvalho L.P.S."/>
            <person name="Shen B."/>
        </authorList>
    </citation>
    <scope>NUCLEOTIDE SEQUENCE [LARGE SCALE GENOMIC DNA]</scope>
    <source>
        <strain evidence="2 3">NPDC053399</strain>
    </source>
</reference>
<feature type="transmembrane region" description="Helical" evidence="1">
    <location>
        <begin position="283"/>
        <end position="299"/>
    </location>
</feature>
<feature type="transmembrane region" description="Helical" evidence="1">
    <location>
        <begin position="401"/>
        <end position="419"/>
    </location>
</feature>
<organism evidence="2 3">
    <name type="scientific">Streptomyces fildesensis</name>
    <dbReference type="NCBI Taxonomy" id="375757"/>
    <lineage>
        <taxon>Bacteria</taxon>
        <taxon>Bacillati</taxon>
        <taxon>Actinomycetota</taxon>
        <taxon>Actinomycetes</taxon>
        <taxon>Kitasatosporales</taxon>
        <taxon>Streptomycetaceae</taxon>
        <taxon>Streptomyces</taxon>
    </lineage>
</organism>
<evidence type="ECO:0008006" key="4">
    <source>
        <dbReference type="Google" id="ProtNLM"/>
    </source>
</evidence>
<keyword evidence="3" id="KW-1185">Reference proteome</keyword>
<gene>
    <name evidence="2" type="ORF">ACIGXA_29685</name>
</gene>
<proteinExistence type="predicted"/>
<feature type="transmembrane region" description="Helical" evidence="1">
    <location>
        <begin position="233"/>
        <end position="249"/>
    </location>
</feature>
<feature type="transmembrane region" description="Helical" evidence="1">
    <location>
        <begin position="376"/>
        <end position="394"/>
    </location>
</feature>
<comment type="caution">
    <text evidence="2">The sequence shown here is derived from an EMBL/GenBank/DDBJ whole genome shotgun (WGS) entry which is preliminary data.</text>
</comment>
<feature type="transmembrane region" description="Helical" evidence="1">
    <location>
        <begin position="439"/>
        <end position="457"/>
    </location>
</feature>
<feature type="transmembrane region" description="Helical" evidence="1">
    <location>
        <begin position="210"/>
        <end position="227"/>
    </location>
</feature>
<keyword evidence="1" id="KW-0472">Membrane</keyword>
<feature type="transmembrane region" description="Helical" evidence="1">
    <location>
        <begin position="311"/>
        <end position="332"/>
    </location>
</feature>
<sequence>MTPTDAPRAPGAAGVLNAAAVAFKPWRKRLAMIAAEFAVAIGAALAFARWSTSIAVNPMTRIGQVSGLAALQFRLIAVALPLLALVLWSVFRASPRVHRIVLRLVCAAIAGLATGMTAGGQVVALRGTPWPLNGQSGDNGRLEAWATQIQHSGHMVNIYPPVLPHLTAFWADHFVDNHQTAFALKWILIISIALTGPAAYLAWRMFLRPLPALGVGMLAGIPSVVVYKPYSPLVLVVLIPLLAKLLQLLRNSPRRPYPAVAWRGAAVGAMLGVLFIVYSGWHIWSAPGILLAIVGLFPWRSGRDGMLRAGAFLGTALLAFLIIGGKYGYMLLSAADSTKDRFCSTLTLVDPGYIAMTPFYTRNGNLPGMWPPPGELGGVGVFTALMMVGVAVALTVGLRRSAVIGVVACFGSAWAIRFFFASHMERDQAVQLFPRTYQTLLYCGLALFGLACVLTGERVKERLAAIPALQSPTASRNAGRYAAIGVLTATVVLTGMAASAQSDPFFPENPKGVSTMGRLAYQAHLLAKPDGTCSKFAPHGKCDPPRKLNPISPPETDQLLHGCEYAWRKNQP</sequence>
<dbReference type="Proteomes" id="UP001614394">
    <property type="component" value="Unassembled WGS sequence"/>
</dbReference>
<feature type="transmembrane region" description="Helical" evidence="1">
    <location>
        <begin position="100"/>
        <end position="124"/>
    </location>
</feature>
<feature type="transmembrane region" description="Helical" evidence="1">
    <location>
        <begin position="30"/>
        <end position="48"/>
    </location>
</feature>
<keyword evidence="1" id="KW-0812">Transmembrane</keyword>
<feature type="transmembrane region" description="Helical" evidence="1">
    <location>
        <begin position="183"/>
        <end position="203"/>
    </location>
</feature>
<dbReference type="RefSeq" id="WP_399655286.1">
    <property type="nucleotide sequence ID" value="NZ_JBITYG010000010.1"/>
</dbReference>
<evidence type="ECO:0000313" key="2">
    <source>
        <dbReference type="EMBL" id="MFI9104692.1"/>
    </source>
</evidence>
<dbReference type="EMBL" id="JBITYG010000010">
    <property type="protein sequence ID" value="MFI9104692.1"/>
    <property type="molecule type" value="Genomic_DNA"/>
</dbReference>
<evidence type="ECO:0000256" key="1">
    <source>
        <dbReference type="SAM" id="Phobius"/>
    </source>
</evidence>
<accession>A0ABW8CE25</accession>